<gene>
    <name evidence="3" type="primary">SPT20</name>
    <name evidence="3" type="ORF">VE01_04763</name>
</gene>
<name>A0A1B8GMW9_9PEZI</name>
<dbReference type="PANTHER" id="PTHR14312:SF1">
    <property type="entry name" value="BASIC-LEUCINE ZIPPER TRANSCRIPTION FACTOR A"/>
    <property type="match status" value="1"/>
</dbReference>
<sequence length="970" mass="106098">MSKIKRPEKMHPSSGANGVATSVSTSPSIPTKKPPPILPPTSAMGNSTANGVSRTPARPRRDAPPQMLGRGQRTASAGLRSASLIPDIQTVQTAQPPPYIRSDSYILKKYRGCPASLIVHLHPTHFRFDQQDGTFSYKSPMKIFIEHLRSGTVPQDLLEYFNMWNTTFYEGCLIVEVHDHKSIATARESSQNLSSSDKTEPMSIHNSNAYLTPSPWVPYPKENLALTKPIAIPGAPAESEKGKTAEDKDKENMPAPGQPSDNQRSRSNAKKAKISTMVLHPTPMSTYVDLAIKATTPLANQSQGRRESHQDVNGMAPPQTPNMAGSSSGSVGMDPPPAKRQKREKMEIDSKNIYPVESSITLATTAPLFLEPVESAAASAALLEALAHPDHSFPVPSPKSRKKTVAEMAAEESAAADEEQYMLILDERFSNGAAGGVTAADGDSKVGGASFEPRFERFKAIESIKLQVVENKKREKLLQAEAAKKQQQESEAREKAKQEQTKRDNEESLRGQAQLRIQQQQQQQQQNLRQQENHRRQLAAQQAQNQQAMKGMQGAGPHGHPAPAMGLPNAANGMTTQQQRFLQQQQLSQAPTSSPIVQNATPHNASSPMTAGNIDVQMRHSTSSLGGSPPRPGSVVPQNPQMTPIVAHAMRAQGSQQSHGGTPRISQGTPNMSQEALRQTPRMSQTSPMPGHMVQVPQMGGGAHMMPNQNMMNTQMQQAQIIAQQQQQQQRLRQQAAQQAMNSSPMNGQQMSPQQMALQQQIAHQMQQGNPAMMGGNQMAINYNAQMRAMAAVQAQNSMQPNGQSFMGRGGAMTPQMIQQAQHQAALQAQQQQQQQQQQGQMQQGPPNIVQQRVQAMARQIYQSQITNFMAQYAGGQAPPEQLNLFKQQCQLSARQKIGQQVMIQQQQQQAMRQQQQQQQQGHMMSGQQHPGMVQGMNMGMNMGMQGNMNMNGSMNGNMNGSGMQRPSGM</sequence>
<evidence type="ECO:0000256" key="1">
    <source>
        <dbReference type="SAM" id="MobiDB-lite"/>
    </source>
</evidence>
<feature type="compositionally biased region" description="Polar residues" evidence="1">
    <location>
        <begin position="187"/>
        <end position="196"/>
    </location>
</feature>
<feature type="compositionally biased region" description="Polar residues" evidence="1">
    <location>
        <begin position="44"/>
        <end position="53"/>
    </location>
</feature>
<feature type="compositionally biased region" description="Low complexity" evidence="1">
    <location>
        <begin position="577"/>
        <end position="589"/>
    </location>
</feature>
<dbReference type="PANTHER" id="PTHR14312">
    <property type="entry name" value="CREB/ATF BZIP TRANSCRIPTION FACTOR"/>
    <property type="match status" value="1"/>
</dbReference>
<feature type="compositionally biased region" description="Basic and acidic residues" evidence="1">
    <location>
        <begin position="1"/>
        <end position="11"/>
    </location>
</feature>
<feature type="region of interest" description="Disordered" evidence="1">
    <location>
        <begin position="817"/>
        <end position="847"/>
    </location>
</feature>
<organism evidence="3 4">
    <name type="scientific">Pseudogymnoascus verrucosus</name>
    <dbReference type="NCBI Taxonomy" id="342668"/>
    <lineage>
        <taxon>Eukaryota</taxon>
        <taxon>Fungi</taxon>
        <taxon>Dikarya</taxon>
        <taxon>Ascomycota</taxon>
        <taxon>Pezizomycotina</taxon>
        <taxon>Leotiomycetes</taxon>
        <taxon>Thelebolales</taxon>
        <taxon>Thelebolaceae</taxon>
        <taxon>Pseudogymnoascus</taxon>
    </lineage>
</organism>
<keyword evidence="4" id="KW-1185">Reference proteome</keyword>
<feature type="compositionally biased region" description="Low complexity" evidence="1">
    <location>
        <begin position="819"/>
        <end position="844"/>
    </location>
</feature>
<dbReference type="AlphaFoldDB" id="A0A1B8GMW9"/>
<dbReference type="GO" id="GO:0010468">
    <property type="term" value="P:regulation of gene expression"/>
    <property type="evidence" value="ECO:0007669"/>
    <property type="project" value="TreeGrafter"/>
</dbReference>
<evidence type="ECO:0000313" key="3">
    <source>
        <dbReference type="EMBL" id="OBT97182.1"/>
    </source>
</evidence>
<feature type="compositionally biased region" description="Polar residues" evidence="1">
    <location>
        <begin position="653"/>
        <end position="688"/>
    </location>
</feature>
<feature type="compositionally biased region" description="Low complexity" evidence="1">
    <location>
        <begin position="538"/>
        <end position="552"/>
    </location>
</feature>
<feature type="compositionally biased region" description="Low complexity" evidence="1">
    <location>
        <begin position="510"/>
        <end position="530"/>
    </location>
</feature>
<evidence type="ECO:0000259" key="2">
    <source>
        <dbReference type="Pfam" id="PF12090"/>
    </source>
</evidence>
<dbReference type="Proteomes" id="UP000091956">
    <property type="component" value="Unassembled WGS sequence"/>
</dbReference>
<feature type="region of interest" description="Disordered" evidence="1">
    <location>
        <begin position="1"/>
        <end position="81"/>
    </location>
</feature>
<dbReference type="GeneID" id="28838149"/>
<feature type="compositionally biased region" description="Polar residues" evidence="1">
    <location>
        <begin position="321"/>
        <end position="330"/>
    </location>
</feature>
<keyword evidence="3" id="KW-0808">Transferase</keyword>
<dbReference type="OrthoDB" id="1932706at2759"/>
<feature type="region of interest" description="Disordered" evidence="1">
    <location>
        <begin position="480"/>
        <end position="691"/>
    </location>
</feature>
<evidence type="ECO:0000313" key="4">
    <source>
        <dbReference type="Proteomes" id="UP000091956"/>
    </source>
</evidence>
<feature type="compositionally biased region" description="Basic and acidic residues" evidence="1">
    <location>
        <begin position="480"/>
        <end position="509"/>
    </location>
</feature>
<feature type="domain" description="Spt20-like SEP" evidence="2">
    <location>
        <begin position="112"/>
        <end position="384"/>
    </location>
</feature>
<dbReference type="GO" id="GO:0043565">
    <property type="term" value="F:sequence-specific DNA binding"/>
    <property type="evidence" value="ECO:0007669"/>
    <property type="project" value="TreeGrafter"/>
</dbReference>
<protein>
    <submittedName>
        <fullName evidence="3">Histone acetyltransferase SAGA complex member</fullName>
    </submittedName>
</protein>
<dbReference type="EMBL" id="KV460223">
    <property type="protein sequence ID" value="OBT97182.1"/>
    <property type="molecule type" value="Genomic_DNA"/>
</dbReference>
<dbReference type="InterPro" id="IPR046468">
    <property type="entry name" value="Spt20-like_SEP"/>
</dbReference>
<reference evidence="3 4" key="1">
    <citation type="submission" date="2016-03" db="EMBL/GenBank/DDBJ databases">
        <title>Comparative genomics of Pseudogymnoascus destructans, the fungus causing white-nose syndrome of bats.</title>
        <authorList>
            <person name="Palmer J.M."/>
            <person name="Drees K.P."/>
            <person name="Foster J.T."/>
            <person name="Lindner D.L."/>
        </authorList>
    </citation>
    <scope>NUCLEOTIDE SEQUENCE [LARGE SCALE GENOMIC DNA]</scope>
    <source>
        <strain evidence="3 4">UAMH 10579</strain>
    </source>
</reference>
<dbReference type="Pfam" id="PF12090">
    <property type="entry name" value="Spt20_SEP"/>
    <property type="match status" value="1"/>
</dbReference>
<reference evidence="4" key="2">
    <citation type="journal article" date="2018" name="Nat. Commun.">
        <title>Extreme sensitivity to ultraviolet light in the fungal pathogen causing white-nose syndrome of bats.</title>
        <authorList>
            <person name="Palmer J.M."/>
            <person name="Drees K.P."/>
            <person name="Foster J.T."/>
            <person name="Lindner D.L."/>
        </authorList>
    </citation>
    <scope>NUCLEOTIDE SEQUENCE [LARGE SCALE GENOMIC DNA]</scope>
    <source>
        <strain evidence="4">UAMH 10579</strain>
    </source>
</reference>
<feature type="compositionally biased region" description="Basic and acidic residues" evidence="1">
    <location>
        <begin position="238"/>
        <end position="252"/>
    </location>
</feature>
<dbReference type="RefSeq" id="XP_018130915.1">
    <property type="nucleotide sequence ID" value="XM_018274231.2"/>
</dbReference>
<proteinExistence type="predicted"/>
<feature type="compositionally biased region" description="Polar residues" evidence="1">
    <location>
        <begin position="590"/>
        <end position="610"/>
    </location>
</feature>
<dbReference type="GO" id="GO:0005634">
    <property type="term" value="C:nucleus"/>
    <property type="evidence" value="ECO:0007669"/>
    <property type="project" value="TreeGrafter"/>
</dbReference>
<feature type="region of interest" description="Disordered" evidence="1">
    <location>
        <begin position="230"/>
        <end position="270"/>
    </location>
</feature>
<dbReference type="GO" id="GO:0016740">
    <property type="term" value="F:transferase activity"/>
    <property type="evidence" value="ECO:0007669"/>
    <property type="project" value="UniProtKB-KW"/>
</dbReference>
<feature type="compositionally biased region" description="Low complexity" evidence="1">
    <location>
        <begin position="19"/>
        <end position="31"/>
    </location>
</feature>
<dbReference type="STRING" id="342668.A0A1B8GMW9"/>
<accession>A0A1B8GMW9</accession>
<feature type="region of interest" description="Disordered" evidence="1">
    <location>
        <begin position="298"/>
        <end position="339"/>
    </location>
</feature>
<feature type="region of interest" description="Disordered" evidence="1">
    <location>
        <begin position="187"/>
        <end position="206"/>
    </location>
</feature>